<feature type="region of interest" description="Disordered" evidence="8">
    <location>
        <begin position="2004"/>
        <end position="2076"/>
    </location>
</feature>
<keyword evidence="6" id="KW-0675">Receptor</keyword>
<gene>
    <name evidence="11" type="ORF">HYH03_001159</name>
</gene>
<feature type="region of interest" description="Disordered" evidence="8">
    <location>
        <begin position="2497"/>
        <end position="2522"/>
    </location>
</feature>
<feature type="compositionally biased region" description="Low complexity" evidence="8">
    <location>
        <begin position="2572"/>
        <end position="2589"/>
    </location>
</feature>
<feature type="compositionally biased region" description="Low complexity" evidence="8">
    <location>
        <begin position="2316"/>
        <end position="2336"/>
    </location>
</feature>
<evidence type="ECO:0000256" key="2">
    <source>
        <dbReference type="ARBA" id="ARBA00022692"/>
    </source>
</evidence>
<dbReference type="PANTHER" id="PTHR11920:SF335">
    <property type="entry name" value="GUANYLATE CYCLASE"/>
    <property type="match status" value="1"/>
</dbReference>
<evidence type="ECO:0000256" key="9">
    <source>
        <dbReference type="SAM" id="Phobius"/>
    </source>
</evidence>
<evidence type="ECO:0000256" key="4">
    <source>
        <dbReference type="ARBA" id="ARBA00022989"/>
    </source>
</evidence>
<proteinExistence type="predicted"/>
<feature type="compositionally biased region" description="Pro residues" evidence="8">
    <location>
        <begin position="2033"/>
        <end position="2043"/>
    </location>
</feature>
<dbReference type="InterPro" id="IPR001054">
    <property type="entry name" value="A/G_cyclase"/>
</dbReference>
<feature type="compositionally biased region" description="Basic residues" evidence="8">
    <location>
        <begin position="2244"/>
        <end position="2262"/>
    </location>
</feature>
<feature type="compositionally biased region" description="Polar residues" evidence="8">
    <location>
        <begin position="2395"/>
        <end position="2404"/>
    </location>
</feature>
<name>A0A836C6X1_9CHLO</name>
<dbReference type="Gene3D" id="3.30.450.40">
    <property type="match status" value="1"/>
</dbReference>
<protein>
    <recommendedName>
        <fullName evidence="10">Guanylate cyclase domain-containing protein</fullName>
    </recommendedName>
</protein>
<keyword evidence="2 9" id="KW-0812">Transmembrane</keyword>
<feature type="region of interest" description="Disordered" evidence="8">
    <location>
        <begin position="2357"/>
        <end position="2458"/>
    </location>
</feature>
<dbReference type="Pfam" id="PF00211">
    <property type="entry name" value="Guanylate_cyc"/>
    <property type="match status" value="1"/>
</dbReference>
<feature type="transmembrane region" description="Helical" evidence="9">
    <location>
        <begin position="168"/>
        <end position="192"/>
    </location>
</feature>
<feature type="region of interest" description="Disordered" evidence="8">
    <location>
        <begin position="2682"/>
        <end position="2943"/>
    </location>
</feature>
<dbReference type="GO" id="GO:0005886">
    <property type="term" value="C:plasma membrane"/>
    <property type="evidence" value="ECO:0007669"/>
    <property type="project" value="TreeGrafter"/>
</dbReference>
<feature type="compositionally biased region" description="Gly residues" evidence="8">
    <location>
        <begin position="2813"/>
        <end position="2832"/>
    </location>
</feature>
<dbReference type="GO" id="GO:0004383">
    <property type="term" value="F:guanylate cyclase activity"/>
    <property type="evidence" value="ECO:0007669"/>
    <property type="project" value="TreeGrafter"/>
</dbReference>
<sequence>MTGPVAPWSEPEEQASPGARASADCDRVSSSHDEGDVESPEYGPGAHPGPLEPDADAMVDETLAHVESAGRPHDWWWALNSRRRQMAYAVFGRSRCAAMDAALTGTPWLFVTVVITLYSLYAVDVCDVAAGSPTARTVVSALLLAAFIIFGVELILNTVFTEKYFLSFFFWVDLVGTASLILDIQWIAAALFNSTEDNALQITRAGRAARIGSQIGRITRVLRMLRLFRAMRLLKVLQIRRRQKEGMEAHGLGNGPIRPTVLGELLAEATTRKCVIIILFVLIVSTFLESTPPDAADYSRIQLLTYGQMTPEAFVDNAPYPVLKLQYVDSSLNGSVINFLNYTRSNMRPIYQLRTEVECIQYSGPNETACPYPDPWSTVWYDVTSEAQLNAGFNIILTTVIIACLGLSAYFFGKDATMYVIVPIETMLKYLRRMIMVGDNDAESDVNHRKPPETDLLANYVSRLVTEIDNARWKAEEEARISDTLLNSMVPPRIARQLKELRWWEAGPEQRAQTIADSFPNATVLFTDLVGFTSISSRISPEDAMRHLNNMYTVFDDIIEKYGLYKVETIGDSYMLVGGAPDERIDHAERVAAAALEIRACVPLLQEISGEPGINVRIGMHSGAVVAGVVGFKNPRWHLFGDTCNTASRMESTGIAGEIQLSSTTYELIRERFSCKVRGKIAVKGKGEMVTYLLEREIGGLGPGSPSMNAAAGALALAGPGGGEAMDREAFLTSPQFKKAMERYTTARNSFLSEEEELLKLLKSLDAPTANAAAVAAGLASGPASTPALPPPPAPGTPPTGGEEPAAGDGGPPLTAAEAVAAAGAIVPKLAVGLGTAAFKQMVLVGASASDLKALAVHMHAELAVSRAMMASAESEKAASIRADMLLKLYGRVLESPNMTLRDTFTCILDTLYKVIECDVIKLYVVDHARGQLWPASRHSAADQLLPLDGTLAGSAVRLARAVRVDDVATADEFNAELEELPAGYVSKSMMCVPVFSTASPRQLAQAQQEPLQGDVLAVVVAVNRWTAWDQAGGEEERRIVPFGAADESAVRDAAASVALLLTRRRGEMLLASAAGPAGLAGASFSVAALPASVARQRLRTVARRGSTVLMDTRVNLWAMKQEELMGQARDVVSALVRHTPGNMLRVLGDAGDEVLLSYLVRISGEQCGGTYFNLAHSISVLQGLYLTIRTHSELAHALGPHQLLALVLAATLLNVAREGEPLSLAAQQPPALGGGAPAVRGSARLRLHAAAAAAAALAVAQEGVASQAMSSGPISPTPTLSLPAVSVRGGRRGSEPGKPTSASGGAEALIRNGSSLRGGALLTSAADGSGPDSESGGALGGDRTSGGSRPSNGSRASRSGLEQISEKELLGAAEGAEAGLGMGMGRGPRMRQSEGGRGRTGQVTEEGECGVEDEDSRPIGPMRGPTASSLLSMRRAAFAPPGIASAGSGASLGPGSGPPSAAPSFGRALGATGLTGPGSGASTPGASFARGRHMSARRSRLASVVDDILSGESNLLASLPPAEASAVRASVVSLLALRSQPVAVLAAQGLQPARSLVAAVVAAAAAAAAKGDAAAAGAGGAPASRLSSGGGGAAEANGGNGAFGTANGVVAATAAAVAGPAAGPNGVRAGGSKGGAGAAEAANGVVDRGSGGSGSGEGGAAGESVSPPKTGDSLEAEGEGGQADTASGGPSKGGPLSLASLVQAAGTDPTKLGELRSAVSGLLLLTWSETLHTKDTATALSLLLSRAADVRKWTSRLGGQASSRRRSIVMLTGSEDCYDDVSSLLLLEVPRLQLEVIPLWQRASDLLPGLASQLEQLQANRAAYVTMLQSSATLSPADSMGHMLITPAGSIRVAPSGRGSMLRANPSGFVGVREPRRFISVKQRVSPSGSTTAHAGGDGEAEHVGMGTGAPGAGRVVHYGRRGSVPRASRAYMRVSSSRSYGTREDYGPIDDDEPEEPGQRLSAPSPGGRAAAVGLAAAAAGIASPRPGGAAAAVAASAGMSTGSLRRHSGGTPQVPGGAGHRVSGVQGYVPGPPAQQPSPPGTAAAAGSGGGALPNRLSGGVTDPPGSPRGIADVANRRGSITNRINDFFTGFKSASRRYTRQAGDSAIAAAAVAATSAVPPPPAGAVVVDIPSTGSRPPSENYPYGIMDNPGTPVAPLSPGLSNYPSQRLSNTGSAITSLPLMSTAHSPLMTSPVASFHHTGASTGTNAGVSGGAYSPTLAGAQSAGVAPSAGSLPAGTHAHVHPHPHPHGSHGSHAVHVHGTAHGGDLLPAGRGLRHSISHQPRLRARIMKKLSTMTAKLSGGTAGGTAGHVSSSSATPAVSAPSGAPSAHSGGSVIGISVVAGAQRLGASIHASPAASDGGGPASTSTLPSPGVSQYQRHLSGALPSTPLEPSTLSRSSILAPGSSPGPAGLVASSPNSMLPMPPMQLASPGQPQSVSGPLLTATSPGPAAGGPAAGVPVGSLALAQHHAEYAAQVAAAAAAFAASQAAGKDGRSRSAVVPGAGAGGPGGGGGTDFEAASAHSALSLGAGVGVGPGGMLSPVAELSNSGRNSSAAGTPRMGSLNHDPTAAPAAAHSAAPTAAPSRLGSVARNPVESRGGSQTLPHPPALGTAPTGLVIAEGAAVAAARTGLSPASMRDSSAEATGGKGGGTASKGVWLGLRLATEALRGVARDPHHAGAGAALGDPPTPAASHGAYVPPSAPHGAAYAGHDASPNPPAQGAGYAYGPGPGPGPAPNVLGRNSSTRVGPTPGAAAGVAGSSQSSRPGSRPTSRLHTPQTSLRRNPPVPGTGGVASLQAVLEMAEAALRGGSGGPGAGPGPGLGPGYWGESGDSQRPGRVSVGGGGAGLGSSQYRSQSRRSNGPASNSRMYESALEGPFSSLPVALPVQTTDEGDSGQEQRERVSAPDGRTVTAMRALRQSLNSRRAPADMGTSSPARPV</sequence>
<dbReference type="SMART" id="SM00065">
    <property type="entry name" value="GAF"/>
    <property type="match status" value="1"/>
</dbReference>
<feature type="region of interest" description="Disordered" evidence="8">
    <location>
        <begin position="1"/>
        <end position="55"/>
    </location>
</feature>
<feature type="region of interest" description="Disordered" evidence="8">
    <location>
        <begin position="2547"/>
        <end position="2617"/>
    </location>
</feature>
<comment type="subcellular location">
    <subcellularLocation>
        <location evidence="1">Membrane</location>
        <topology evidence="1">Multi-pass membrane protein</topology>
    </subcellularLocation>
</comment>
<evidence type="ECO:0000313" key="12">
    <source>
        <dbReference type="Proteomes" id="UP000612055"/>
    </source>
</evidence>
<evidence type="ECO:0000256" key="7">
    <source>
        <dbReference type="ARBA" id="ARBA00023239"/>
    </source>
</evidence>
<feature type="compositionally biased region" description="Polar residues" evidence="8">
    <location>
        <begin position="1269"/>
        <end position="1281"/>
    </location>
</feature>
<feature type="compositionally biased region" description="Low complexity" evidence="8">
    <location>
        <begin position="1463"/>
        <end position="1473"/>
    </location>
</feature>
<feature type="compositionally biased region" description="Gly residues" evidence="8">
    <location>
        <begin position="2508"/>
        <end position="2519"/>
    </location>
</feature>
<feature type="region of interest" description="Disordered" evidence="8">
    <location>
        <begin position="1931"/>
        <end position="1970"/>
    </location>
</feature>
<dbReference type="GO" id="GO:0007168">
    <property type="term" value="P:receptor guanylyl cyclase signaling pathway"/>
    <property type="evidence" value="ECO:0007669"/>
    <property type="project" value="TreeGrafter"/>
</dbReference>
<dbReference type="SMART" id="SM00044">
    <property type="entry name" value="CYCc"/>
    <property type="match status" value="1"/>
</dbReference>
<dbReference type="GO" id="GO:0001653">
    <property type="term" value="F:peptide receptor activity"/>
    <property type="evidence" value="ECO:0007669"/>
    <property type="project" value="TreeGrafter"/>
</dbReference>
<accession>A0A836C6X1</accession>
<keyword evidence="4 9" id="KW-1133">Transmembrane helix</keyword>
<feature type="compositionally biased region" description="Polar residues" evidence="8">
    <location>
        <begin position="1884"/>
        <end position="1894"/>
    </location>
</feature>
<dbReference type="InterPro" id="IPR029016">
    <property type="entry name" value="GAF-like_dom_sf"/>
</dbReference>
<evidence type="ECO:0000313" key="11">
    <source>
        <dbReference type="EMBL" id="KAG2501369.1"/>
    </source>
</evidence>
<dbReference type="GO" id="GO:0035556">
    <property type="term" value="P:intracellular signal transduction"/>
    <property type="evidence" value="ECO:0007669"/>
    <property type="project" value="InterPro"/>
</dbReference>
<dbReference type="GO" id="GO:0000166">
    <property type="term" value="F:nucleotide binding"/>
    <property type="evidence" value="ECO:0007669"/>
    <property type="project" value="UniProtKB-KW"/>
</dbReference>
<keyword evidence="7" id="KW-0456">Lyase</keyword>
<dbReference type="InterPro" id="IPR029787">
    <property type="entry name" value="Nucleotide_cyclase"/>
</dbReference>
<feature type="domain" description="Guanylate cyclase" evidence="10">
    <location>
        <begin position="523"/>
        <end position="651"/>
    </location>
</feature>
<feature type="region of interest" description="Disordered" evidence="8">
    <location>
        <begin position="1321"/>
        <end position="1364"/>
    </location>
</feature>
<feature type="compositionally biased region" description="Polar residues" evidence="8">
    <location>
        <begin position="2374"/>
        <end position="2384"/>
    </location>
</feature>
<feature type="compositionally biased region" description="Low complexity" evidence="8">
    <location>
        <begin position="2749"/>
        <end position="2777"/>
    </location>
</feature>
<feature type="region of interest" description="Disordered" evidence="8">
    <location>
        <begin position="1269"/>
        <end position="1307"/>
    </location>
</feature>
<feature type="region of interest" description="Disordered" evidence="8">
    <location>
        <begin position="1630"/>
        <end position="1698"/>
    </location>
</feature>
<evidence type="ECO:0000256" key="6">
    <source>
        <dbReference type="ARBA" id="ARBA00023170"/>
    </source>
</evidence>
<dbReference type="PANTHER" id="PTHR11920">
    <property type="entry name" value="GUANYLYL CYCLASE"/>
    <property type="match status" value="1"/>
</dbReference>
<feature type="compositionally biased region" description="Acidic residues" evidence="8">
    <location>
        <begin position="1949"/>
        <end position="1958"/>
    </location>
</feature>
<feature type="compositionally biased region" description="Acidic residues" evidence="8">
    <location>
        <begin position="1406"/>
        <end position="1416"/>
    </location>
</feature>
<feature type="compositionally biased region" description="Gly residues" evidence="8">
    <location>
        <begin position="1650"/>
        <end position="1662"/>
    </location>
</feature>
<dbReference type="Proteomes" id="UP000612055">
    <property type="component" value="Unassembled WGS sequence"/>
</dbReference>
<keyword evidence="12" id="KW-1185">Reference proteome</keyword>
<feature type="compositionally biased region" description="Pro residues" evidence="8">
    <location>
        <begin position="788"/>
        <end position="798"/>
    </location>
</feature>
<feature type="transmembrane region" description="Helical" evidence="9">
    <location>
        <begin position="101"/>
        <end position="123"/>
    </location>
</feature>
<dbReference type="Pfam" id="PF01590">
    <property type="entry name" value="GAF"/>
    <property type="match status" value="1"/>
</dbReference>
<comment type="caution">
    <text evidence="11">The sequence shown here is derived from an EMBL/GenBank/DDBJ whole genome shotgun (WGS) entry which is preliminary data.</text>
</comment>
<dbReference type="Gene3D" id="1.20.120.350">
    <property type="entry name" value="Voltage-gated potassium channels. Chain C"/>
    <property type="match status" value="1"/>
</dbReference>
<dbReference type="InterPro" id="IPR003018">
    <property type="entry name" value="GAF"/>
</dbReference>
<evidence type="ECO:0000256" key="8">
    <source>
        <dbReference type="SAM" id="MobiDB-lite"/>
    </source>
</evidence>
<feature type="region of interest" description="Disordered" evidence="8">
    <location>
        <begin position="1884"/>
        <end position="1906"/>
    </location>
</feature>
<dbReference type="PROSITE" id="PS50125">
    <property type="entry name" value="GUANYLATE_CYCLASE_2"/>
    <property type="match status" value="1"/>
</dbReference>
<feature type="compositionally biased region" description="Low complexity" evidence="8">
    <location>
        <begin position="1687"/>
        <end position="1698"/>
    </location>
</feature>
<feature type="region of interest" description="Disordered" evidence="8">
    <location>
        <begin position="2230"/>
        <end position="2277"/>
    </location>
</feature>
<dbReference type="SUPFAM" id="SSF55073">
    <property type="entry name" value="Nucleotide cyclase"/>
    <property type="match status" value="1"/>
</dbReference>
<evidence type="ECO:0000256" key="1">
    <source>
        <dbReference type="ARBA" id="ARBA00004141"/>
    </source>
</evidence>
<keyword evidence="3" id="KW-0547">Nucleotide-binding</keyword>
<feature type="compositionally biased region" description="Low complexity" evidence="8">
    <location>
        <begin position="800"/>
        <end position="814"/>
    </location>
</feature>
<keyword evidence="5 9" id="KW-0472">Membrane</keyword>
<reference evidence="11" key="1">
    <citation type="journal article" date="2020" name="bioRxiv">
        <title>Comparative genomics of Chlamydomonas.</title>
        <authorList>
            <person name="Craig R.J."/>
            <person name="Hasan A.R."/>
            <person name="Ness R.W."/>
            <person name="Keightley P.D."/>
        </authorList>
    </citation>
    <scope>NUCLEOTIDE SEQUENCE</scope>
    <source>
        <strain evidence="11">CCAP 11/70</strain>
    </source>
</reference>
<feature type="region of interest" description="Disordered" evidence="8">
    <location>
        <begin position="781"/>
        <end position="814"/>
    </location>
</feature>
<feature type="compositionally biased region" description="Basic and acidic residues" evidence="8">
    <location>
        <begin position="23"/>
        <end position="34"/>
    </location>
</feature>
<dbReference type="InterPro" id="IPR050401">
    <property type="entry name" value="Cyclic_nucleotide_synthase"/>
</dbReference>
<feature type="transmembrane region" description="Helical" evidence="9">
    <location>
        <begin position="135"/>
        <end position="156"/>
    </location>
</feature>
<dbReference type="CDD" id="cd07302">
    <property type="entry name" value="CHD"/>
    <property type="match status" value="1"/>
</dbReference>
<feature type="region of interest" description="Disordered" evidence="8">
    <location>
        <begin position="1377"/>
        <end position="1427"/>
    </location>
</feature>
<feature type="region of interest" description="Disordered" evidence="8">
    <location>
        <begin position="1450"/>
        <end position="1494"/>
    </location>
</feature>
<dbReference type="SUPFAM" id="SSF55781">
    <property type="entry name" value="GAF domain-like"/>
    <property type="match status" value="1"/>
</dbReference>
<dbReference type="Gene3D" id="3.30.70.1230">
    <property type="entry name" value="Nucleotide cyclase"/>
    <property type="match status" value="1"/>
</dbReference>
<feature type="region of interest" description="Disordered" evidence="8">
    <location>
        <begin position="2304"/>
        <end position="2336"/>
    </location>
</feature>
<feature type="region of interest" description="Disordered" evidence="8">
    <location>
        <begin position="2636"/>
        <end position="2658"/>
    </location>
</feature>
<organism evidence="11 12">
    <name type="scientific">Edaphochlamys debaryana</name>
    <dbReference type="NCBI Taxonomy" id="47281"/>
    <lineage>
        <taxon>Eukaryota</taxon>
        <taxon>Viridiplantae</taxon>
        <taxon>Chlorophyta</taxon>
        <taxon>core chlorophytes</taxon>
        <taxon>Chlorophyceae</taxon>
        <taxon>CS clade</taxon>
        <taxon>Chlamydomonadales</taxon>
        <taxon>Chlamydomonadales incertae sedis</taxon>
        <taxon>Edaphochlamys</taxon>
    </lineage>
</organism>
<feature type="compositionally biased region" description="Low complexity" evidence="8">
    <location>
        <begin position="2358"/>
        <end position="2373"/>
    </location>
</feature>
<evidence type="ECO:0000259" key="10">
    <source>
        <dbReference type="PROSITE" id="PS50125"/>
    </source>
</evidence>
<evidence type="ECO:0000256" key="5">
    <source>
        <dbReference type="ARBA" id="ARBA00023136"/>
    </source>
</evidence>
<feature type="compositionally biased region" description="Polar residues" evidence="8">
    <location>
        <begin position="2550"/>
        <end position="2560"/>
    </location>
</feature>
<feature type="transmembrane region" description="Helical" evidence="9">
    <location>
        <begin position="391"/>
        <end position="412"/>
    </location>
</feature>
<dbReference type="EMBL" id="JAEHOE010000002">
    <property type="protein sequence ID" value="KAG2501369.1"/>
    <property type="molecule type" value="Genomic_DNA"/>
</dbReference>
<dbReference type="OrthoDB" id="543443at2759"/>
<feature type="compositionally biased region" description="Polar residues" evidence="8">
    <location>
        <begin position="1346"/>
        <end position="1363"/>
    </location>
</feature>
<feature type="compositionally biased region" description="Low complexity" evidence="8">
    <location>
        <begin position="2853"/>
        <end position="2864"/>
    </location>
</feature>
<evidence type="ECO:0000256" key="3">
    <source>
        <dbReference type="ARBA" id="ARBA00022741"/>
    </source>
</evidence>
<dbReference type="GO" id="GO:0004016">
    <property type="term" value="F:adenylate cyclase activity"/>
    <property type="evidence" value="ECO:0007669"/>
    <property type="project" value="TreeGrafter"/>
</dbReference>
<dbReference type="InterPro" id="IPR027359">
    <property type="entry name" value="Volt_channel_dom_sf"/>
</dbReference>